<reference evidence="2 3" key="1">
    <citation type="submission" date="2017-09" db="EMBL/GenBank/DDBJ databases">
        <title>Large-scale bioinformatics analysis of Bacillus genomes uncovers conserved roles of natural products in bacterial physiology.</title>
        <authorList>
            <consortium name="Agbiome Team Llc"/>
            <person name="Bleich R.M."/>
            <person name="Kirk G.J."/>
            <person name="Santa Maria K.C."/>
            <person name="Allen S.E."/>
            <person name="Farag S."/>
            <person name="Shank E.A."/>
            <person name="Bowers A."/>
        </authorList>
    </citation>
    <scope>NUCLEOTIDE SEQUENCE [LARGE SCALE GENOMIC DNA]</scope>
    <source>
        <strain evidence="2 3">AFS015413</strain>
    </source>
</reference>
<keyword evidence="1" id="KW-1133">Transmembrane helix</keyword>
<name>A0A9X6VCL3_BACTU</name>
<sequence length="129" mass="14652">MCVLIAGITIFTCGFVSRLILLLNKRGRENKGYLLMSLGVILIVIGSYSHMMQTGQNPNKLQEERLKNVAEELNLPKNAIDIVYNTNNVGRVSYTKGNYVVHFIVHFIGESSVILRLKSEVNLDKYCWF</sequence>
<proteinExistence type="predicted"/>
<dbReference type="Proteomes" id="UP000220397">
    <property type="component" value="Unassembled WGS sequence"/>
</dbReference>
<gene>
    <name evidence="2" type="ORF">CN398_09790</name>
</gene>
<keyword evidence="1" id="KW-0472">Membrane</keyword>
<dbReference type="AlphaFoldDB" id="A0A9X6VCL3"/>
<feature type="transmembrane region" description="Helical" evidence="1">
    <location>
        <begin position="34"/>
        <end position="51"/>
    </location>
</feature>
<evidence type="ECO:0000256" key="1">
    <source>
        <dbReference type="SAM" id="Phobius"/>
    </source>
</evidence>
<evidence type="ECO:0000313" key="3">
    <source>
        <dbReference type="Proteomes" id="UP000220397"/>
    </source>
</evidence>
<comment type="caution">
    <text evidence="2">The sequence shown here is derived from an EMBL/GenBank/DDBJ whole genome shotgun (WGS) entry which is preliminary data.</text>
</comment>
<evidence type="ECO:0000313" key="2">
    <source>
        <dbReference type="EMBL" id="PFB08007.1"/>
    </source>
</evidence>
<keyword evidence="1" id="KW-0812">Transmembrane</keyword>
<accession>A0A9X6VCL3</accession>
<protein>
    <submittedName>
        <fullName evidence="2">Uncharacterized protein</fullName>
    </submittedName>
</protein>
<dbReference type="RefSeq" id="WP_098368860.1">
    <property type="nucleotide sequence ID" value="NZ_JARSYC010000030.1"/>
</dbReference>
<organism evidence="2 3">
    <name type="scientific">Bacillus thuringiensis</name>
    <dbReference type="NCBI Taxonomy" id="1428"/>
    <lineage>
        <taxon>Bacteria</taxon>
        <taxon>Bacillati</taxon>
        <taxon>Bacillota</taxon>
        <taxon>Bacilli</taxon>
        <taxon>Bacillales</taxon>
        <taxon>Bacillaceae</taxon>
        <taxon>Bacillus</taxon>
        <taxon>Bacillus cereus group</taxon>
    </lineage>
</organism>
<dbReference type="EMBL" id="NTUS01000026">
    <property type="protein sequence ID" value="PFB08007.1"/>
    <property type="molecule type" value="Genomic_DNA"/>
</dbReference>